<proteinExistence type="predicted"/>
<reference evidence="1" key="1">
    <citation type="submission" date="2018-05" db="EMBL/GenBank/DDBJ databases">
        <authorList>
            <person name="Lanie J.A."/>
            <person name="Ng W.-L."/>
            <person name="Kazmierczak K.M."/>
            <person name="Andrzejewski T.M."/>
            <person name="Davidsen T.M."/>
            <person name="Wayne K.J."/>
            <person name="Tettelin H."/>
            <person name="Glass J.I."/>
            <person name="Rusch D."/>
            <person name="Podicherti R."/>
            <person name="Tsui H.-C.T."/>
            <person name="Winkler M.E."/>
        </authorList>
    </citation>
    <scope>NUCLEOTIDE SEQUENCE</scope>
</reference>
<dbReference type="PANTHER" id="PTHR37563:SF2">
    <property type="entry name" value="PHYTANOYL-COA DIOXYGENASE FAMILY PROTEIN (AFU_ORTHOLOGUE AFUA_2G03330)"/>
    <property type="match status" value="1"/>
</dbReference>
<dbReference type="AlphaFoldDB" id="A0A383E988"/>
<gene>
    <name evidence="1" type="ORF">METZ01_LOCUS505817</name>
</gene>
<feature type="non-terminal residue" evidence="1">
    <location>
        <position position="1"/>
    </location>
</feature>
<accession>A0A383E988</accession>
<dbReference type="InterPro" id="IPR051961">
    <property type="entry name" value="Fungal_Metabolite_Diox"/>
</dbReference>
<dbReference type="Gene3D" id="2.60.120.620">
    <property type="entry name" value="q2cbj1_9rhob like domain"/>
    <property type="match status" value="1"/>
</dbReference>
<evidence type="ECO:0000313" key="1">
    <source>
        <dbReference type="EMBL" id="SVE52963.1"/>
    </source>
</evidence>
<dbReference type="SUPFAM" id="SSF51197">
    <property type="entry name" value="Clavaminate synthase-like"/>
    <property type="match status" value="1"/>
</dbReference>
<organism evidence="1">
    <name type="scientific">marine metagenome</name>
    <dbReference type="NCBI Taxonomy" id="408172"/>
    <lineage>
        <taxon>unclassified sequences</taxon>
        <taxon>metagenomes</taxon>
        <taxon>ecological metagenomes</taxon>
    </lineage>
</organism>
<dbReference type="EMBL" id="UINC01223671">
    <property type="protein sequence ID" value="SVE52963.1"/>
    <property type="molecule type" value="Genomic_DNA"/>
</dbReference>
<dbReference type="InterPro" id="IPR008775">
    <property type="entry name" value="Phytyl_CoA_dOase-like"/>
</dbReference>
<name>A0A383E988_9ZZZZ</name>
<dbReference type="PANTHER" id="PTHR37563">
    <property type="entry name" value="PHYTANOYL-COA DIOXYGENASE FAMILY PROTEIN (AFU_ORTHOLOGUE AFUA_2G03330)"/>
    <property type="match status" value="1"/>
</dbReference>
<dbReference type="Pfam" id="PF05721">
    <property type="entry name" value="PhyH"/>
    <property type="match status" value="1"/>
</dbReference>
<evidence type="ECO:0008006" key="2">
    <source>
        <dbReference type="Google" id="ProtNLM"/>
    </source>
</evidence>
<sequence length="196" mass="22123">VFDELIMNREVLAIIEGYFDETPQLSASMGMTLYQGQKAQPLHRDTGHYRLPWPRPPLEVNAIWAFDDFHEDNGATRYIPGSHLNPTETRPSEKPMIAQMPAGSVLIYDGALWHGAGGSVAEGARRRCINNIYARQWLRQQDNVYLSLTPERVLKSGTIMQRLLGYWVYGSTLGVVDGEPPISMLKRAYVSKEDSD</sequence>
<protein>
    <recommendedName>
        <fullName evidence="2">Phytanoyl-CoA dioxygenase</fullName>
    </recommendedName>
</protein>